<dbReference type="PANTHER" id="PTHR43808:SF31">
    <property type="entry name" value="N-ACETYL-L-CITRULLINE DEACETYLASE"/>
    <property type="match status" value="1"/>
</dbReference>
<dbReference type="GO" id="GO:0019877">
    <property type="term" value="P:diaminopimelate biosynthetic process"/>
    <property type="evidence" value="ECO:0007669"/>
    <property type="project" value="UniProtKB-UniRule"/>
</dbReference>
<keyword evidence="8 15" id="KW-0378">Hydrolase</keyword>
<name>A0A6N3T127_9PROT</name>
<evidence type="ECO:0000256" key="6">
    <source>
        <dbReference type="ARBA" id="ARBA00022605"/>
    </source>
</evidence>
<evidence type="ECO:0000256" key="4">
    <source>
        <dbReference type="ARBA" id="ARBA00011921"/>
    </source>
</evidence>
<proteinExistence type="inferred from homology"/>
<feature type="binding site" evidence="15">
    <location>
        <position position="129"/>
    </location>
    <ligand>
        <name>Zn(2+)</name>
        <dbReference type="ChEBI" id="CHEBI:29105"/>
        <label>1</label>
    </ligand>
</feature>
<feature type="binding site" evidence="15">
    <location>
        <position position="129"/>
    </location>
    <ligand>
        <name>Zn(2+)</name>
        <dbReference type="ChEBI" id="CHEBI:29105"/>
        <label>2</label>
    </ligand>
</feature>
<evidence type="ECO:0000256" key="3">
    <source>
        <dbReference type="ARBA" id="ARBA00011738"/>
    </source>
</evidence>
<dbReference type="Proteomes" id="UP000321104">
    <property type="component" value="Unassembled WGS sequence"/>
</dbReference>
<comment type="function">
    <text evidence="15">Catalyzes the hydrolysis of N-succinyl-L,L-diaminopimelic acid (SDAP), forming succinate and LL-2,6-diaminopimelate (DAP), an intermediate involved in the bacterial biosynthesis of lysine and meso-diaminopimelic acid, an essential component of bacterial cell walls.</text>
</comment>
<dbReference type="PROSITE" id="PS00759">
    <property type="entry name" value="ARGE_DAPE_CPG2_2"/>
    <property type="match status" value="1"/>
</dbReference>
<reference evidence="18 20" key="2">
    <citation type="submission" date="2019-07" db="EMBL/GenBank/DDBJ databases">
        <title>Whole genome shotgun sequence of Acetobacter indonesiensis NBRC 16471.</title>
        <authorList>
            <person name="Hosoyama A."/>
            <person name="Uohara A."/>
            <person name="Ohji S."/>
            <person name="Ichikawa N."/>
        </authorList>
    </citation>
    <scope>NUCLEOTIDE SEQUENCE [LARGE SCALE GENOMIC DNA]</scope>
    <source>
        <strain evidence="18 20">NBRC 16471</strain>
    </source>
</reference>
<reference evidence="17 19" key="1">
    <citation type="submission" date="2012-11" db="EMBL/GenBank/DDBJ databases">
        <title>Whole genome sequence of Acetobacter indonesiensis 5H-1.</title>
        <authorList>
            <person name="Azuma Y."/>
            <person name="Higashiura N."/>
            <person name="Hirakawa H."/>
            <person name="Matsushita K."/>
        </authorList>
    </citation>
    <scope>NUCLEOTIDE SEQUENCE [LARGE SCALE GENOMIC DNA]</scope>
    <source>
        <strain evidence="17 19">5H-1</strain>
    </source>
</reference>
<feature type="domain" description="Peptidase M20 dimerisation" evidence="16">
    <location>
        <begin position="204"/>
        <end position="310"/>
    </location>
</feature>
<comment type="subunit">
    <text evidence="3 15">Homodimer.</text>
</comment>
<keyword evidence="11 15" id="KW-0457">Lysine biosynthesis</keyword>
<evidence type="ECO:0000256" key="2">
    <source>
        <dbReference type="ARBA" id="ARBA00006746"/>
    </source>
</evidence>
<feature type="active site" description="Proton acceptor" evidence="15">
    <location>
        <position position="162"/>
    </location>
</feature>
<dbReference type="AlphaFoldDB" id="A0A6N3T127"/>
<dbReference type="EMBL" id="BJXQ01000001">
    <property type="protein sequence ID" value="GEN02185.1"/>
    <property type="molecule type" value="Genomic_DNA"/>
</dbReference>
<dbReference type="GO" id="GO:0009014">
    <property type="term" value="F:succinyl-diaminopimelate desuccinylase activity"/>
    <property type="evidence" value="ECO:0007669"/>
    <property type="project" value="UniProtKB-UniRule"/>
</dbReference>
<dbReference type="InterPro" id="IPR036264">
    <property type="entry name" value="Bact_exopeptidase_dim_dom"/>
</dbReference>
<dbReference type="InterPro" id="IPR001261">
    <property type="entry name" value="ArgE/DapE_CS"/>
</dbReference>
<keyword evidence="9 15" id="KW-0862">Zinc</keyword>
<dbReference type="Pfam" id="PF01546">
    <property type="entry name" value="Peptidase_M20"/>
    <property type="match status" value="1"/>
</dbReference>
<keyword evidence="19" id="KW-1185">Reference proteome</keyword>
<protein>
    <recommendedName>
        <fullName evidence="5 15">Succinyl-diaminopimelate desuccinylase</fullName>
        <shortName evidence="15">SDAP desuccinylase</shortName>
        <ecNumber evidence="4 15">3.5.1.18</ecNumber>
    </recommendedName>
    <alternativeName>
        <fullName evidence="13 15">N-succinyl-LL-2,6-diaminoheptanedioate amidohydrolase</fullName>
    </alternativeName>
</protein>
<evidence type="ECO:0000313" key="18">
    <source>
        <dbReference type="EMBL" id="GEN02185.1"/>
    </source>
</evidence>
<dbReference type="SUPFAM" id="SSF53187">
    <property type="entry name" value="Zn-dependent exopeptidases"/>
    <property type="match status" value="1"/>
</dbReference>
<dbReference type="PANTHER" id="PTHR43808">
    <property type="entry name" value="ACETYLORNITHINE DEACETYLASE"/>
    <property type="match status" value="1"/>
</dbReference>
<keyword evidence="12 15" id="KW-0170">Cobalt</keyword>
<dbReference type="NCBIfam" id="NF009557">
    <property type="entry name" value="PRK13009.1"/>
    <property type="match status" value="1"/>
</dbReference>
<dbReference type="SUPFAM" id="SSF55031">
    <property type="entry name" value="Bacterial exopeptidase dimerisation domain"/>
    <property type="match status" value="1"/>
</dbReference>
<evidence type="ECO:0000256" key="13">
    <source>
        <dbReference type="ARBA" id="ARBA00031891"/>
    </source>
</evidence>
<feature type="binding site" evidence="15">
    <location>
        <position position="96"/>
    </location>
    <ligand>
        <name>Zn(2+)</name>
        <dbReference type="ChEBI" id="CHEBI:29105"/>
        <label>1</label>
    </ligand>
</feature>
<dbReference type="InterPro" id="IPR005941">
    <property type="entry name" value="DapE_proteobac"/>
</dbReference>
<dbReference type="UniPathway" id="UPA00034">
    <property type="reaction ID" value="UER00021"/>
</dbReference>
<keyword evidence="6 15" id="KW-0028">Amino-acid biosynthesis</keyword>
<evidence type="ECO:0000256" key="1">
    <source>
        <dbReference type="ARBA" id="ARBA00005130"/>
    </source>
</evidence>
<evidence type="ECO:0000256" key="14">
    <source>
        <dbReference type="ARBA" id="ARBA00051301"/>
    </source>
</evidence>
<feature type="binding site" evidence="15">
    <location>
        <position position="163"/>
    </location>
    <ligand>
        <name>Zn(2+)</name>
        <dbReference type="ChEBI" id="CHEBI:29105"/>
        <label>2</label>
    </ligand>
</feature>
<evidence type="ECO:0000313" key="20">
    <source>
        <dbReference type="Proteomes" id="UP000321104"/>
    </source>
</evidence>
<feature type="active site" evidence="15">
    <location>
        <position position="98"/>
    </location>
</feature>
<dbReference type="RefSeq" id="WP_084593408.1">
    <property type="nucleotide sequence ID" value="NZ_BAMW01000006.1"/>
</dbReference>
<evidence type="ECO:0000256" key="9">
    <source>
        <dbReference type="ARBA" id="ARBA00022833"/>
    </source>
</evidence>
<dbReference type="Proteomes" id="UP000032673">
    <property type="component" value="Unassembled WGS sequence"/>
</dbReference>
<dbReference type="Gene3D" id="3.40.630.10">
    <property type="entry name" value="Zn peptidases"/>
    <property type="match status" value="2"/>
</dbReference>
<dbReference type="CDD" id="cd03891">
    <property type="entry name" value="M20_DapE_proteobac"/>
    <property type="match status" value="1"/>
</dbReference>
<evidence type="ECO:0000256" key="10">
    <source>
        <dbReference type="ARBA" id="ARBA00022915"/>
    </source>
</evidence>
<sequence>MSGSHLDHHAGIDAQAGQAAKQGLPVLSDPVAVAQALIRHPSVCPDPGPAQQMLADMLTELGFQVWHLPYGEGAERTPNFFARLGQAGPHICFAGHTDVVPPGNEAAWSHAPYAADIADGVLYGRGACDMKGGVAAFVAATARHVAKGRDAGSLSFLITGDEEGPATYGTVKVLEWMAQEGQIPDYCVVGEPTNPAIMGDMVKIGRRGSLNAHISVEGVQGHVAYPHRADNPVHRLLTILSALQSQPLDNGSDWFEPSSLQVTSVDVGNPSTNIIPARAEAKLNIRFNDLHTGAGLTGWIQTVCRQHAPSAQVTVRISGESFLTAPGRETDALVRAIEQVTCRTPKLDTGGGTSDARFIANYCPVSEFGLVGASIHKVDEHTTVADLETLTRIYETFLEGVMA</sequence>
<comment type="catalytic activity">
    <reaction evidence="14 15">
        <text>N-succinyl-(2S,6S)-2,6-diaminopimelate + H2O = (2S,6S)-2,6-diaminopimelate + succinate</text>
        <dbReference type="Rhea" id="RHEA:22608"/>
        <dbReference type="ChEBI" id="CHEBI:15377"/>
        <dbReference type="ChEBI" id="CHEBI:30031"/>
        <dbReference type="ChEBI" id="CHEBI:57609"/>
        <dbReference type="ChEBI" id="CHEBI:58087"/>
        <dbReference type="EC" id="3.5.1.18"/>
    </reaction>
</comment>
<dbReference type="InterPro" id="IPR002933">
    <property type="entry name" value="Peptidase_M20"/>
</dbReference>
<comment type="pathway">
    <text evidence="1 15">Amino-acid biosynthesis; L-lysine biosynthesis via DAP pathway; LL-2,6-diaminopimelate from (S)-tetrahydrodipicolinate (succinylase route): step 3/3.</text>
</comment>
<evidence type="ECO:0000259" key="16">
    <source>
        <dbReference type="Pfam" id="PF07687"/>
    </source>
</evidence>
<evidence type="ECO:0000313" key="19">
    <source>
        <dbReference type="Proteomes" id="UP000032673"/>
    </source>
</evidence>
<organism evidence="18 20">
    <name type="scientific">Acetobacter indonesiensis</name>
    <dbReference type="NCBI Taxonomy" id="104101"/>
    <lineage>
        <taxon>Bacteria</taxon>
        <taxon>Pseudomonadati</taxon>
        <taxon>Pseudomonadota</taxon>
        <taxon>Alphaproteobacteria</taxon>
        <taxon>Acetobacterales</taxon>
        <taxon>Acetobacteraceae</taxon>
        <taxon>Acetobacter</taxon>
    </lineage>
</organism>
<dbReference type="GO" id="GO:0006526">
    <property type="term" value="P:L-arginine biosynthetic process"/>
    <property type="evidence" value="ECO:0007669"/>
    <property type="project" value="TreeGrafter"/>
</dbReference>
<evidence type="ECO:0000256" key="11">
    <source>
        <dbReference type="ARBA" id="ARBA00023154"/>
    </source>
</evidence>
<comment type="cofactor">
    <cofactor evidence="15">
        <name>Zn(2+)</name>
        <dbReference type="ChEBI" id="CHEBI:29105"/>
    </cofactor>
    <cofactor evidence="15">
        <name>Co(2+)</name>
        <dbReference type="ChEBI" id="CHEBI:48828"/>
    </cofactor>
    <text evidence="15">Binds 2 Zn(2+) or Co(2+) ions per subunit.</text>
</comment>
<keyword evidence="7 15" id="KW-0479">Metal-binding</keyword>
<dbReference type="GO" id="GO:0009089">
    <property type="term" value="P:lysine biosynthetic process via diaminopimelate"/>
    <property type="evidence" value="ECO:0007669"/>
    <property type="project" value="UniProtKB-UniRule"/>
</dbReference>
<evidence type="ECO:0000256" key="7">
    <source>
        <dbReference type="ARBA" id="ARBA00022723"/>
    </source>
</evidence>
<accession>A0A6N3T127</accession>
<dbReference type="InterPro" id="IPR050072">
    <property type="entry name" value="Peptidase_M20A"/>
</dbReference>
<dbReference type="GO" id="GO:0008270">
    <property type="term" value="F:zinc ion binding"/>
    <property type="evidence" value="ECO:0007669"/>
    <property type="project" value="UniProtKB-UniRule"/>
</dbReference>
<dbReference type="InterPro" id="IPR011650">
    <property type="entry name" value="Peptidase_M20_dimer"/>
</dbReference>
<evidence type="ECO:0000256" key="5">
    <source>
        <dbReference type="ARBA" id="ARBA00022391"/>
    </source>
</evidence>
<evidence type="ECO:0000256" key="15">
    <source>
        <dbReference type="HAMAP-Rule" id="MF_01690"/>
    </source>
</evidence>
<comment type="similarity">
    <text evidence="2 15">Belongs to the peptidase M20A family. DapE subfamily.</text>
</comment>
<evidence type="ECO:0000256" key="8">
    <source>
        <dbReference type="ARBA" id="ARBA00022801"/>
    </source>
</evidence>
<gene>
    <name evidence="15 18" type="primary">dapE</name>
    <name evidence="17" type="ORF">Abin_006_207</name>
    <name evidence="18" type="ORF">AIN02nite_02100</name>
</gene>
<dbReference type="HAMAP" id="MF_01690">
    <property type="entry name" value="DapE"/>
    <property type="match status" value="1"/>
</dbReference>
<comment type="caution">
    <text evidence="18">The sequence shown here is derived from an EMBL/GenBank/DDBJ whole genome shotgun (WGS) entry which is preliminary data.</text>
</comment>
<evidence type="ECO:0000256" key="12">
    <source>
        <dbReference type="ARBA" id="ARBA00023285"/>
    </source>
</evidence>
<dbReference type="GO" id="GO:0050897">
    <property type="term" value="F:cobalt ion binding"/>
    <property type="evidence" value="ECO:0007669"/>
    <property type="project" value="UniProtKB-UniRule"/>
</dbReference>
<evidence type="ECO:0000313" key="17">
    <source>
        <dbReference type="EMBL" id="GAN62217.1"/>
    </source>
</evidence>
<dbReference type="Pfam" id="PF07687">
    <property type="entry name" value="M20_dimer"/>
    <property type="match status" value="1"/>
</dbReference>
<feature type="binding site" evidence="15">
    <location>
        <position position="191"/>
    </location>
    <ligand>
        <name>Zn(2+)</name>
        <dbReference type="ChEBI" id="CHEBI:29105"/>
        <label>1</label>
    </ligand>
</feature>
<dbReference type="EMBL" id="BAMW01000006">
    <property type="protein sequence ID" value="GAN62217.1"/>
    <property type="molecule type" value="Genomic_DNA"/>
</dbReference>
<feature type="binding site" evidence="15">
    <location>
        <position position="376"/>
    </location>
    <ligand>
        <name>Zn(2+)</name>
        <dbReference type="ChEBI" id="CHEBI:29105"/>
        <label>2</label>
    </ligand>
</feature>
<dbReference type="NCBIfam" id="TIGR01246">
    <property type="entry name" value="dapE_proteo"/>
    <property type="match status" value="1"/>
</dbReference>
<dbReference type="GO" id="GO:0008777">
    <property type="term" value="F:acetylornithine deacetylase activity"/>
    <property type="evidence" value="ECO:0007669"/>
    <property type="project" value="TreeGrafter"/>
</dbReference>
<dbReference type="EC" id="3.5.1.18" evidence="4 15"/>
<keyword evidence="10 15" id="KW-0220">Diaminopimelate biosynthesis</keyword>